<dbReference type="EMBL" id="CM007894">
    <property type="protein sequence ID" value="OTG24764.1"/>
    <property type="molecule type" value="Genomic_DNA"/>
</dbReference>
<dbReference type="EMBL" id="MNCJ02000320">
    <property type="protein sequence ID" value="KAF5804865.1"/>
    <property type="molecule type" value="Genomic_DNA"/>
</dbReference>
<dbReference type="Proteomes" id="UP000215914">
    <property type="component" value="Chromosome 5"/>
</dbReference>
<keyword evidence="2" id="KW-0808">Transferase</keyword>
<protein>
    <submittedName>
        <fullName evidence="1">Alcohol O-acetyltransferase</fullName>
        <ecNumber evidence="1">2.3.1.84</ecNumber>
    </submittedName>
    <submittedName>
        <fullName evidence="2">Putative transferase, Chloramphenicol acetyltransferase-like domain protein</fullName>
    </submittedName>
</protein>
<dbReference type="OMA" id="NGQHRTT"/>
<reference evidence="1 3" key="1">
    <citation type="journal article" date="2017" name="Nature">
        <title>The sunflower genome provides insights into oil metabolism, flowering and Asterid evolution.</title>
        <authorList>
            <person name="Badouin H."/>
            <person name="Gouzy J."/>
            <person name="Grassa C.J."/>
            <person name="Murat F."/>
            <person name="Staton S.E."/>
            <person name="Cottret L."/>
            <person name="Lelandais-Briere C."/>
            <person name="Owens G.L."/>
            <person name="Carrere S."/>
            <person name="Mayjonade B."/>
            <person name="Legrand L."/>
            <person name="Gill N."/>
            <person name="Kane N.C."/>
            <person name="Bowers J.E."/>
            <person name="Hubner S."/>
            <person name="Bellec A."/>
            <person name="Berard A."/>
            <person name="Berges H."/>
            <person name="Blanchet N."/>
            <person name="Boniface M.C."/>
            <person name="Brunel D."/>
            <person name="Catrice O."/>
            <person name="Chaidir N."/>
            <person name="Claudel C."/>
            <person name="Donnadieu C."/>
            <person name="Faraut T."/>
            <person name="Fievet G."/>
            <person name="Helmstetter N."/>
            <person name="King M."/>
            <person name="Knapp S.J."/>
            <person name="Lai Z."/>
            <person name="Le Paslier M.C."/>
            <person name="Lippi Y."/>
            <person name="Lorenzon L."/>
            <person name="Mandel J.R."/>
            <person name="Marage G."/>
            <person name="Marchand G."/>
            <person name="Marquand E."/>
            <person name="Bret-Mestries E."/>
            <person name="Morien E."/>
            <person name="Nambeesan S."/>
            <person name="Nguyen T."/>
            <person name="Pegot-Espagnet P."/>
            <person name="Pouilly N."/>
            <person name="Raftis F."/>
            <person name="Sallet E."/>
            <person name="Schiex T."/>
            <person name="Thomas J."/>
            <person name="Vandecasteele C."/>
            <person name="Vares D."/>
            <person name="Vear F."/>
            <person name="Vautrin S."/>
            <person name="Crespi M."/>
            <person name="Mangin B."/>
            <person name="Burke J.M."/>
            <person name="Salse J."/>
            <person name="Munos S."/>
            <person name="Vincourt P."/>
            <person name="Rieseberg L.H."/>
            <person name="Langlade N.B."/>
        </authorList>
    </citation>
    <scope>NUCLEOTIDE SEQUENCE [LARGE SCALE GENOMIC DNA]</scope>
    <source>
        <strain evidence="3">cv. SF193</strain>
        <tissue evidence="1">Leaves</tissue>
    </source>
</reference>
<dbReference type="Gramene" id="mRNA:HanXRQr2_Chr05g0202181">
    <property type="protein sequence ID" value="CDS:HanXRQr2_Chr05g0202181.1"/>
    <property type="gene ID" value="HanXRQr2_Chr05g0202181"/>
</dbReference>
<dbReference type="Gene3D" id="3.30.559.10">
    <property type="entry name" value="Chloramphenicol acetyltransferase-like domain"/>
    <property type="match status" value="1"/>
</dbReference>
<reference evidence="1" key="3">
    <citation type="submission" date="2020-06" db="EMBL/GenBank/DDBJ databases">
        <title>Helianthus annuus Genome sequencing and assembly Release 2.</title>
        <authorList>
            <person name="Gouzy J."/>
            <person name="Langlade N."/>
            <person name="Munos S."/>
        </authorList>
    </citation>
    <scope>NUCLEOTIDE SEQUENCE</scope>
    <source>
        <tissue evidence="1">Leaves</tissue>
    </source>
</reference>
<organism evidence="2 3">
    <name type="scientific">Helianthus annuus</name>
    <name type="common">Common sunflower</name>
    <dbReference type="NCBI Taxonomy" id="4232"/>
    <lineage>
        <taxon>Eukaryota</taxon>
        <taxon>Viridiplantae</taxon>
        <taxon>Streptophyta</taxon>
        <taxon>Embryophyta</taxon>
        <taxon>Tracheophyta</taxon>
        <taxon>Spermatophyta</taxon>
        <taxon>Magnoliopsida</taxon>
        <taxon>eudicotyledons</taxon>
        <taxon>Gunneridae</taxon>
        <taxon>Pentapetalae</taxon>
        <taxon>asterids</taxon>
        <taxon>campanulids</taxon>
        <taxon>Asterales</taxon>
        <taxon>Asteraceae</taxon>
        <taxon>Asteroideae</taxon>
        <taxon>Heliantheae alliance</taxon>
        <taxon>Heliantheae</taxon>
        <taxon>Helianthus</taxon>
    </lineage>
</organism>
<evidence type="ECO:0000313" key="1">
    <source>
        <dbReference type="EMBL" id="KAF5804865.1"/>
    </source>
</evidence>
<dbReference type="AlphaFoldDB" id="A0A251UNS5"/>
<evidence type="ECO:0000313" key="3">
    <source>
        <dbReference type="Proteomes" id="UP000215914"/>
    </source>
</evidence>
<dbReference type="EC" id="2.3.1.84" evidence="1"/>
<evidence type="ECO:0000313" key="2">
    <source>
        <dbReference type="EMBL" id="OTG24764.1"/>
    </source>
</evidence>
<accession>A0A251UNS5</accession>
<dbReference type="InParanoid" id="A0A251UNS5"/>
<keyword evidence="3" id="KW-1185">Reference proteome</keyword>
<dbReference type="GO" id="GO:0004026">
    <property type="term" value="F:alcohol O-acetyltransferase activity"/>
    <property type="evidence" value="ECO:0007669"/>
    <property type="project" value="UniProtKB-EC"/>
</dbReference>
<dbReference type="InterPro" id="IPR023213">
    <property type="entry name" value="CAT-like_dom_sf"/>
</dbReference>
<proteinExistence type="predicted"/>
<gene>
    <name evidence="2" type="ORF">HannXRQ_Chr05g0140321</name>
    <name evidence="1" type="ORF">HanXRQr2_Chr05g0202181</name>
</gene>
<keyword evidence="1" id="KW-0012">Acyltransferase</keyword>
<sequence length="132" mass="14953">MEAKDISHLQLKSSFSGNPKRSKLVSFTAFLSKLIAECEEEFNTCKMGVVVDGGKRLDMVSFNKLSLSNTMSYSMQNYFGNVFSIPYGEANLSELKEMPLSRVADMVHEFVCPSMTEEHFKGLTDWVELHRP</sequence>
<reference evidence="2" key="2">
    <citation type="submission" date="2017-02" db="EMBL/GenBank/DDBJ databases">
        <title>Sunflower complete genome.</title>
        <authorList>
            <person name="Langlade N."/>
            <person name="Munos S."/>
        </authorList>
    </citation>
    <scope>NUCLEOTIDE SEQUENCE [LARGE SCALE GENOMIC DNA]</scope>
    <source>
        <tissue evidence="2">Leaves</tissue>
    </source>
</reference>
<name>A0A251UNS5_HELAN</name>
<dbReference type="Pfam" id="PF02458">
    <property type="entry name" value="Transferase"/>
    <property type="match status" value="1"/>
</dbReference>